<gene>
    <name evidence="1" type="ORF">E3N88_12709</name>
</gene>
<comment type="caution">
    <text evidence="1">The sequence shown here is derived from an EMBL/GenBank/DDBJ whole genome shotgun (WGS) entry which is preliminary data.</text>
</comment>
<accession>A0A5N6P6G8</accession>
<dbReference type="PANTHER" id="PTHR11362:SF129">
    <property type="entry name" value="PHOSPHATIDYLETHANOLAMINE-BINDING PROTEIN"/>
    <property type="match status" value="1"/>
</dbReference>
<dbReference type="PANTHER" id="PTHR11362">
    <property type="entry name" value="PHOSPHATIDYLETHANOLAMINE-BINDING PROTEIN"/>
    <property type="match status" value="1"/>
</dbReference>
<reference evidence="1 2" key="1">
    <citation type="submission" date="2019-05" db="EMBL/GenBank/DDBJ databases">
        <title>Mikania micrantha, genome provides insights into the molecular mechanism of rapid growth.</title>
        <authorList>
            <person name="Liu B."/>
        </authorList>
    </citation>
    <scope>NUCLEOTIDE SEQUENCE [LARGE SCALE GENOMIC DNA]</scope>
    <source>
        <strain evidence="1">NLD-2019</strain>
        <tissue evidence="1">Leaf</tissue>
    </source>
</reference>
<dbReference type="SMR" id="A0A5N6P6G8"/>
<evidence type="ECO:0000313" key="1">
    <source>
        <dbReference type="EMBL" id="KAD5961236.1"/>
    </source>
</evidence>
<dbReference type="InterPro" id="IPR035810">
    <property type="entry name" value="PEBP_euk"/>
</dbReference>
<dbReference type="InterPro" id="IPR008914">
    <property type="entry name" value="PEBP"/>
</dbReference>
<dbReference type="SUPFAM" id="SSF49777">
    <property type="entry name" value="PEBP-like"/>
    <property type="match status" value="1"/>
</dbReference>
<keyword evidence="2" id="KW-1185">Reference proteome</keyword>
<dbReference type="GO" id="GO:0010228">
    <property type="term" value="P:vegetative to reproductive phase transition of meristem"/>
    <property type="evidence" value="ECO:0007669"/>
    <property type="project" value="TreeGrafter"/>
</dbReference>
<proteinExistence type="predicted"/>
<evidence type="ECO:0000313" key="2">
    <source>
        <dbReference type="Proteomes" id="UP000326396"/>
    </source>
</evidence>
<dbReference type="CDD" id="cd00866">
    <property type="entry name" value="PEBP_euk"/>
    <property type="match status" value="1"/>
</dbReference>
<dbReference type="EMBL" id="SZYD01000006">
    <property type="protein sequence ID" value="KAD5961236.1"/>
    <property type="molecule type" value="Genomic_DNA"/>
</dbReference>
<dbReference type="OrthoDB" id="2506647at2759"/>
<protein>
    <submittedName>
        <fullName evidence="1">Uncharacterized protein</fullName>
    </submittedName>
</protein>
<name>A0A5N6P6G8_9ASTR</name>
<dbReference type="Proteomes" id="UP000326396">
    <property type="component" value="Linkage Group LG14"/>
</dbReference>
<dbReference type="GO" id="GO:0009908">
    <property type="term" value="P:flower development"/>
    <property type="evidence" value="ECO:0007669"/>
    <property type="project" value="TreeGrafter"/>
</dbReference>
<sequence>MSLVVGRVIGDVVDQFTPSVTLDVTYNPDHPVFNGHELMPNLITSKPHVSVGGIDMRSSYTIVMTDPDAPSPSDPYLKEHLHWVVTDIPGTTNATFGTSHSARQTVRPPVSRDHFNTRIFSEQNNLGLPVAAIYFNAQRQNASRRR</sequence>
<dbReference type="AlphaFoldDB" id="A0A5N6P6G8"/>
<dbReference type="Pfam" id="PF01161">
    <property type="entry name" value="PBP"/>
    <property type="match status" value="1"/>
</dbReference>
<dbReference type="Gene3D" id="3.90.280.10">
    <property type="entry name" value="PEBP-like"/>
    <property type="match status" value="2"/>
</dbReference>
<organism evidence="1 2">
    <name type="scientific">Mikania micrantha</name>
    <name type="common">bitter vine</name>
    <dbReference type="NCBI Taxonomy" id="192012"/>
    <lineage>
        <taxon>Eukaryota</taxon>
        <taxon>Viridiplantae</taxon>
        <taxon>Streptophyta</taxon>
        <taxon>Embryophyta</taxon>
        <taxon>Tracheophyta</taxon>
        <taxon>Spermatophyta</taxon>
        <taxon>Magnoliopsida</taxon>
        <taxon>eudicotyledons</taxon>
        <taxon>Gunneridae</taxon>
        <taxon>Pentapetalae</taxon>
        <taxon>asterids</taxon>
        <taxon>campanulids</taxon>
        <taxon>Asterales</taxon>
        <taxon>Asteraceae</taxon>
        <taxon>Asteroideae</taxon>
        <taxon>Heliantheae alliance</taxon>
        <taxon>Eupatorieae</taxon>
        <taxon>Mikania</taxon>
    </lineage>
</organism>
<dbReference type="InterPro" id="IPR036610">
    <property type="entry name" value="PEBP-like_sf"/>
</dbReference>